<dbReference type="SUPFAM" id="SSF52833">
    <property type="entry name" value="Thioredoxin-like"/>
    <property type="match status" value="1"/>
</dbReference>
<evidence type="ECO:0000256" key="6">
    <source>
        <dbReference type="HAMAP-Rule" id="MF_01132"/>
    </source>
</evidence>
<dbReference type="HOGENOM" id="CLU_116644_1_1_9"/>
<evidence type="ECO:0000256" key="4">
    <source>
        <dbReference type="ARBA" id="ARBA00023163"/>
    </source>
</evidence>
<comment type="subunit">
    <text evidence="6">Interacts with the C-terminal domain of the alpha subunit of the RNAP.</text>
</comment>
<comment type="subcellular location">
    <subcellularLocation>
        <location evidence="6">Cytoplasm</location>
    </subcellularLocation>
</comment>
<evidence type="ECO:0000256" key="5">
    <source>
        <dbReference type="ARBA" id="ARBA00023284"/>
    </source>
</evidence>
<dbReference type="KEGG" id="lpk:LACPI_2093"/>
<name>A0A0D6DZW9_9LACT</name>
<evidence type="ECO:0000313" key="8">
    <source>
        <dbReference type="Proteomes" id="UP000033166"/>
    </source>
</evidence>
<dbReference type="GO" id="GO:0005737">
    <property type="term" value="C:cytoplasm"/>
    <property type="evidence" value="ECO:0007669"/>
    <property type="project" value="UniProtKB-SubCell"/>
</dbReference>
<reference evidence="8" key="1">
    <citation type="submission" date="2015-01" db="EMBL/GenBank/DDBJ databases">
        <authorList>
            <person name="Andreevskaya M."/>
        </authorList>
    </citation>
    <scope>NUCLEOTIDE SEQUENCE [LARGE SCALE GENOMIC DNA]</scope>
    <source>
        <strain evidence="8">MKFS47</strain>
    </source>
</reference>
<comment type="function">
    <text evidence="6">Global transcriptional regulator that plays a key role in stress response and exerts either positive or negative regulation of genes. Acts by interacting with the C-terminal domain of the alpha subunit of the RNA polymerase (RNAP). This interaction can enhance binding of RNAP to the promoter region of target genes and stimulate their transcription, or block interaction of RNAP with activator.</text>
</comment>
<accession>A0A0D6DZW9</accession>
<keyword evidence="3 6" id="KW-1015">Disulfide bond</keyword>
<dbReference type="Gene3D" id="3.40.30.10">
    <property type="entry name" value="Glutaredoxin"/>
    <property type="match status" value="1"/>
</dbReference>
<comment type="similarity">
    <text evidence="6">Belongs to the ArsC family. Spx subfamily.</text>
</comment>
<gene>
    <name evidence="7" type="primary">spxA</name>
    <name evidence="6" type="synonym">spx</name>
    <name evidence="7" type="ORF">LACPI_2093</name>
</gene>
<dbReference type="Proteomes" id="UP000033166">
    <property type="component" value="Chromosome I"/>
</dbReference>
<dbReference type="CDD" id="cd03032">
    <property type="entry name" value="ArsC_Spx"/>
    <property type="match status" value="1"/>
</dbReference>
<keyword evidence="4 6" id="KW-0804">Transcription</keyword>
<dbReference type="HAMAP" id="MF_01132">
    <property type="entry name" value="Spx"/>
    <property type="match status" value="1"/>
</dbReference>
<dbReference type="RefSeq" id="WP_047916282.1">
    <property type="nucleotide sequence ID" value="NZ_LN774769.1"/>
</dbReference>
<dbReference type="PANTHER" id="PTHR30041:SF7">
    <property type="entry name" value="GLOBAL TRANSCRIPTIONAL REGULATOR SPX"/>
    <property type="match status" value="1"/>
</dbReference>
<dbReference type="InterPro" id="IPR006660">
    <property type="entry name" value="Arsenate_reductase-like"/>
</dbReference>
<keyword evidence="2 6" id="KW-0805">Transcription regulation</keyword>
<dbReference type="AlphaFoldDB" id="A0A0D6DZW9"/>
<evidence type="ECO:0000313" key="7">
    <source>
        <dbReference type="EMBL" id="CEN29293.1"/>
    </source>
</evidence>
<keyword evidence="5 6" id="KW-0676">Redox-active center</keyword>
<dbReference type="PROSITE" id="PS51353">
    <property type="entry name" value="ARSC"/>
    <property type="match status" value="1"/>
</dbReference>
<dbReference type="EMBL" id="LN774769">
    <property type="protein sequence ID" value="CEN29293.1"/>
    <property type="molecule type" value="Genomic_DNA"/>
</dbReference>
<evidence type="ECO:0000256" key="1">
    <source>
        <dbReference type="ARBA" id="ARBA00022490"/>
    </source>
</evidence>
<dbReference type="InterPro" id="IPR036249">
    <property type="entry name" value="Thioredoxin-like_sf"/>
</dbReference>
<dbReference type="Pfam" id="PF03960">
    <property type="entry name" value="ArsC"/>
    <property type="match status" value="1"/>
</dbReference>
<feature type="disulfide bond" description="Redox-active" evidence="6">
    <location>
        <begin position="10"/>
        <end position="13"/>
    </location>
</feature>
<keyword evidence="1 6" id="KW-0963">Cytoplasm</keyword>
<organism evidence="7 8">
    <name type="scientific">Pseudolactococcus piscium MKFS47</name>
    <dbReference type="NCBI Taxonomy" id="297352"/>
    <lineage>
        <taxon>Bacteria</taxon>
        <taxon>Bacillati</taxon>
        <taxon>Bacillota</taxon>
        <taxon>Bacilli</taxon>
        <taxon>Lactobacillales</taxon>
        <taxon>Streptococcaceae</taxon>
        <taxon>Pseudolactococcus</taxon>
    </lineage>
</organism>
<evidence type="ECO:0000256" key="2">
    <source>
        <dbReference type="ARBA" id="ARBA00023015"/>
    </source>
</evidence>
<evidence type="ECO:0000256" key="3">
    <source>
        <dbReference type="ARBA" id="ARBA00023157"/>
    </source>
</evidence>
<protein>
    <recommendedName>
        <fullName evidence="6">Global transcriptional regulator Spx</fullName>
    </recommendedName>
</protein>
<proteinExistence type="inferred from homology"/>
<dbReference type="InterPro" id="IPR023731">
    <property type="entry name" value="Spx"/>
</dbReference>
<dbReference type="NCBIfam" id="TIGR01617">
    <property type="entry name" value="arsC_related"/>
    <property type="match status" value="1"/>
</dbReference>
<dbReference type="STRING" id="1364.LP2241_50464"/>
<dbReference type="InterPro" id="IPR006504">
    <property type="entry name" value="Tscrpt_reg_Spx/MgsR"/>
</dbReference>
<dbReference type="NCBIfam" id="NF002459">
    <property type="entry name" value="PRK01655.1"/>
    <property type="match status" value="1"/>
</dbReference>
<dbReference type="GO" id="GO:0045892">
    <property type="term" value="P:negative regulation of DNA-templated transcription"/>
    <property type="evidence" value="ECO:0007669"/>
    <property type="project" value="InterPro"/>
</dbReference>
<sequence>MITIYTAPSCTSCKKAKQWLAVHDISYDERNIMSSPLSTDEVKHILEKCDDGIESLISNRNRFVKSLNVDFEELSLSEAVSIISQNPQILRRPIILDDKRLHIGYNEEEIRAFLPRNVRVLENDGLRLRDAI</sequence>
<dbReference type="PANTHER" id="PTHR30041">
    <property type="entry name" value="ARSENATE REDUCTASE"/>
    <property type="match status" value="1"/>
</dbReference>
<dbReference type="GeneID" id="71635194"/>
<dbReference type="NCBIfam" id="NF009885">
    <property type="entry name" value="PRK13344.1"/>
    <property type="match status" value="1"/>
</dbReference>